<reference evidence="1 2" key="1">
    <citation type="submission" date="2019-08" db="EMBL/GenBank/DDBJ databases">
        <title>Deep-cultivation of Planctomycetes and their phenomic and genomic characterization uncovers novel biology.</title>
        <authorList>
            <person name="Wiegand S."/>
            <person name="Jogler M."/>
            <person name="Boedeker C."/>
            <person name="Pinto D."/>
            <person name="Vollmers J."/>
            <person name="Rivas-Marin E."/>
            <person name="Kohn T."/>
            <person name="Peeters S.H."/>
            <person name="Heuer A."/>
            <person name="Rast P."/>
            <person name="Oberbeckmann S."/>
            <person name="Bunk B."/>
            <person name="Jeske O."/>
            <person name="Meyerdierks A."/>
            <person name="Storesund J.E."/>
            <person name="Kallscheuer N."/>
            <person name="Luecker S."/>
            <person name="Lage O.M."/>
            <person name="Pohl T."/>
            <person name="Merkel B.J."/>
            <person name="Hornburger P."/>
            <person name="Mueller R.-W."/>
            <person name="Bruemmer F."/>
            <person name="Labrenz M."/>
            <person name="Spormann A.M."/>
            <person name="Op Den Camp H."/>
            <person name="Overmann J."/>
            <person name="Amann R."/>
            <person name="Jetten M.S.M."/>
            <person name="Mascher T."/>
            <person name="Medema M.H."/>
            <person name="Devos D.P."/>
            <person name="Kaster A.-K."/>
            <person name="Ovreas L."/>
            <person name="Rohde M."/>
            <person name="Galperin M.Y."/>
            <person name="Jogler C."/>
        </authorList>
    </citation>
    <scope>NUCLEOTIDE SEQUENCE [LARGE SCALE GENOMIC DNA]</scope>
    <source>
        <strain evidence="1 2">LF1</strain>
    </source>
</reference>
<name>A0A5B1CIP6_9BACT</name>
<evidence type="ECO:0000313" key="1">
    <source>
        <dbReference type="EMBL" id="KAA1261037.1"/>
    </source>
</evidence>
<evidence type="ECO:0000313" key="2">
    <source>
        <dbReference type="Proteomes" id="UP000322699"/>
    </source>
</evidence>
<proteinExistence type="predicted"/>
<keyword evidence="2" id="KW-1185">Reference proteome</keyword>
<dbReference type="RefSeq" id="WP_149752874.1">
    <property type="nucleotide sequence ID" value="NZ_LWSK01000003.1"/>
</dbReference>
<dbReference type="AlphaFoldDB" id="A0A5B1CIP6"/>
<sequence>MTSLNRLKRSTQEIESIIEELKIAKSIGYTWGFDIEIYFHIIRLPTEDLRALLENLCPKVSISDEDLDVLKQTMLKYRRKPIGTEENQRTLGILERLSDGADNEQLESQLVAMIPLLELAQK</sequence>
<comment type="caution">
    <text evidence="1">The sequence shown here is derived from an EMBL/GenBank/DDBJ whole genome shotgun (WGS) entry which is preliminary data.</text>
</comment>
<accession>A0A5B1CIP6</accession>
<dbReference type="Proteomes" id="UP000322699">
    <property type="component" value="Unassembled WGS sequence"/>
</dbReference>
<organism evidence="1 2">
    <name type="scientific">Rubripirellula obstinata</name>
    <dbReference type="NCBI Taxonomy" id="406547"/>
    <lineage>
        <taxon>Bacteria</taxon>
        <taxon>Pseudomonadati</taxon>
        <taxon>Planctomycetota</taxon>
        <taxon>Planctomycetia</taxon>
        <taxon>Pirellulales</taxon>
        <taxon>Pirellulaceae</taxon>
        <taxon>Rubripirellula</taxon>
    </lineage>
</organism>
<dbReference type="EMBL" id="VRLW01000001">
    <property type="protein sequence ID" value="KAA1261037.1"/>
    <property type="molecule type" value="Genomic_DNA"/>
</dbReference>
<protein>
    <submittedName>
        <fullName evidence="1">Uncharacterized protein</fullName>
    </submittedName>
</protein>
<gene>
    <name evidence="1" type="ORF">LF1_35810</name>
</gene>